<dbReference type="InterPro" id="IPR038725">
    <property type="entry name" value="YdaG_split_barrel_FMN-bd"/>
</dbReference>
<gene>
    <name evidence="2" type="ORF">MQC88_00920</name>
</gene>
<dbReference type="SUPFAM" id="SSF50475">
    <property type="entry name" value="FMN-binding split barrel"/>
    <property type="match status" value="1"/>
</dbReference>
<organism evidence="2 3">
    <name type="scientific">Cognatiluteimonas sedimenti</name>
    <dbReference type="NCBI Taxonomy" id="2927791"/>
    <lineage>
        <taxon>Bacteria</taxon>
        <taxon>Pseudomonadati</taxon>
        <taxon>Pseudomonadota</taxon>
        <taxon>Gammaproteobacteria</taxon>
        <taxon>Lysobacterales</taxon>
        <taxon>Lysobacteraceae</taxon>
        <taxon>Cognatiluteimonas</taxon>
    </lineage>
</organism>
<dbReference type="Proteomes" id="UP001165423">
    <property type="component" value="Unassembled WGS sequence"/>
</dbReference>
<dbReference type="PANTHER" id="PTHR34818:SF1">
    <property type="entry name" value="PROTEIN BLI-3"/>
    <property type="match status" value="1"/>
</dbReference>
<name>A0ABT0A0M6_9GAMM</name>
<evidence type="ECO:0000313" key="3">
    <source>
        <dbReference type="Proteomes" id="UP001165423"/>
    </source>
</evidence>
<protein>
    <submittedName>
        <fullName evidence="2">Pyridoxamine 5'-phosphate oxidase family protein</fullName>
    </submittedName>
</protein>
<dbReference type="InterPro" id="IPR012349">
    <property type="entry name" value="Split_barrel_FMN-bd"/>
</dbReference>
<evidence type="ECO:0000313" key="2">
    <source>
        <dbReference type="EMBL" id="MCJ0824532.1"/>
    </source>
</evidence>
<proteinExistence type="predicted"/>
<keyword evidence="3" id="KW-1185">Reference proteome</keyword>
<feature type="domain" description="General stress protein FMN-binding split barrel" evidence="1">
    <location>
        <begin position="9"/>
        <end position="139"/>
    </location>
</feature>
<comment type="caution">
    <text evidence="2">The sequence shown here is derived from an EMBL/GenBank/DDBJ whole genome shotgun (WGS) entry which is preliminary data.</text>
</comment>
<dbReference type="Gene3D" id="2.30.110.10">
    <property type="entry name" value="Electron Transport, Fmn-binding Protein, Chain A"/>
    <property type="match status" value="1"/>
</dbReference>
<sequence length="160" mass="17662">MPNREDLEARFWKHLNDDRTLLLGAAGVVPRPMTAIAEDDHAPLWFFTAADTDVGEVLEGSHAPLDAVATFAARDHALFATITGALVADKDRAAVDRLWNPFIAAWFEGKDDPKLRLLRMDVADAHVWLNENSMLAGIKLLLGRDPKESHRDKAGEVDLG</sequence>
<dbReference type="InterPro" id="IPR052917">
    <property type="entry name" value="Stress-Dev_Protein"/>
</dbReference>
<dbReference type="Pfam" id="PF16242">
    <property type="entry name" value="Pyrid_ox_like"/>
    <property type="match status" value="1"/>
</dbReference>
<dbReference type="RefSeq" id="WP_243318359.1">
    <property type="nucleotide sequence ID" value="NZ_JALGCL010000001.1"/>
</dbReference>
<accession>A0ABT0A0M6</accession>
<evidence type="ECO:0000259" key="1">
    <source>
        <dbReference type="Pfam" id="PF16242"/>
    </source>
</evidence>
<dbReference type="PANTHER" id="PTHR34818">
    <property type="entry name" value="PROTEIN BLI-3"/>
    <property type="match status" value="1"/>
</dbReference>
<dbReference type="EMBL" id="JALGCL010000001">
    <property type="protein sequence ID" value="MCJ0824532.1"/>
    <property type="molecule type" value="Genomic_DNA"/>
</dbReference>
<reference evidence="2 3" key="1">
    <citation type="submission" date="2022-03" db="EMBL/GenBank/DDBJ databases">
        <title>Luteimonas soily sp. nov., a novel bacterium isolated from the soil.</title>
        <authorList>
            <person name="Zhang X."/>
        </authorList>
    </citation>
    <scope>NUCLEOTIDE SEQUENCE [LARGE SCALE GENOMIC DNA]</scope>
    <source>
        <strain evidence="2 3">50</strain>
    </source>
</reference>